<proteinExistence type="predicted"/>
<protein>
    <recommendedName>
        <fullName evidence="3">TolB-like 6-blade propeller-like</fullName>
    </recommendedName>
</protein>
<reference evidence="2" key="1">
    <citation type="submission" date="2016-10" db="EMBL/GenBank/DDBJ databases">
        <authorList>
            <person name="Varghese N."/>
            <person name="Submissions S."/>
        </authorList>
    </citation>
    <scope>NUCLEOTIDE SEQUENCE [LARGE SCALE GENOMIC DNA]</scope>
    <source>
        <strain evidence="2">DSM 23095</strain>
    </source>
</reference>
<name>A0A1G6MB80_9BACT</name>
<gene>
    <name evidence="1" type="ORF">SAMN04488104_1001101</name>
</gene>
<dbReference type="STRING" id="686796.SAMN04488104_1001101"/>
<dbReference type="OrthoDB" id="819832at2"/>
<evidence type="ECO:0000313" key="1">
    <source>
        <dbReference type="EMBL" id="SDC52848.1"/>
    </source>
</evidence>
<dbReference type="PROSITE" id="PS51257">
    <property type="entry name" value="PROKAR_LIPOPROTEIN"/>
    <property type="match status" value="1"/>
</dbReference>
<accession>A0A1G6MB80</accession>
<organism evidence="1 2">
    <name type="scientific">Algoriphagus faecimaris</name>
    <dbReference type="NCBI Taxonomy" id="686796"/>
    <lineage>
        <taxon>Bacteria</taxon>
        <taxon>Pseudomonadati</taxon>
        <taxon>Bacteroidota</taxon>
        <taxon>Cytophagia</taxon>
        <taxon>Cytophagales</taxon>
        <taxon>Cyclobacteriaceae</taxon>
        <taxon>Algoriphagus</taxon>
    </lineage>
</organism>
<sequence>MKNYINFFLLKPILVIVWLGIFSCGSGSESSDKNTFPTYQLSKIDSFEVNNLTRVIIRDYSPEEKRYLGYAMVEDELLEISESGEIVHRVKKKGEGPGLYGNWNPIGIAFGPKGERVAELPFTIFTFDSEFELLNQQRIQSPLPIRGFGPMGRTEYFQHQDSTYYLVGPSNYLSAHYLIRDEEGRDTLQNFYQINIQSGEMKSVVPYRENSPYFSSENIYQELMTKSFLVNHQTNELILLHAIENEIEIYELPSLALKGTIPIIHEEFVQYPPLPMDTPGNDERLNTLRFMAGRNQSLIQLSDAFYLIQYFKGISEAEYQARKGNDALYSPTFDVNEKAIILIKDQKQLPYELPAIQGTLLFGLGENKFLVQEPENPEIEEEVTRFSIYQIQTK</sequence>
<keyword evidence="2" id="KW-1185">Reference proteome</keyword>
<dbReference type="Proteomes" id="UP000199060">
    <property type="component" value="Unassembled WGS sequence"/>
</dbReference>
<evidence type="ECO:0008006" key="3">
    <source>
        <dbReference type="Google" id="ProtNLM"/>
    </source>
</evidence>
<dbReference type="AlphaFoldDB" id="A0A1G6MB80"/>
<dbReference type="EMBL" id="FNAC01000001">
    <property type="protein sequence ID" value="SDC52848.1"/>
    <property type="molecule type" value="Genomic_DNA"/>
</dbReference>
<dbReference type="RefSeq" id="WP_087937639.1">
    <property type="nucleotide sequence ID" value="NZ_FNAC01000001.1"/>
</dbReference>
<evidence type="ECO:0000313" key="2">
    <source>
        <dbReference type="Proteomes" id="UP000199060"/>
    </source>
</evidence>